<dbReference type="InterPro" id="IPR001296">
    <property type="entry name" value="Glyco_trans_1"/>
</dbReference>
<evidence type="ECO:0000259" key="2">
    <source>
        <dbReference type="Pfam" id="PF13439"/>
    </source>
</evidence>
<accession>A0A2H0BGA4</accession>
<dbReference type="AlphaFoldDB" id="A0A2H0BGA4"/>
<evidence type="ECO:0000313" key="4">
    <source>
        <dbReference type="Proteomes" id="UP000228495"/>
    </source>
</evidence>
<dbReference type="InterPro" id="IPR028098">
    <property type="entry name" value="Glyco_trans_4-like_N"/>
</dbReference>
<dbReference type="Pfam" id="PF00534">
    <property type="entry name" value="Glycos_transf_1"/>
    <property type="match status" value="1"/>
</dbReference>
<sequence length="424" mass="47976">MMSDKYISHFSDAYRPKIDGVSVSLELLHNELSHRDIAHDVYVPKTPGEYTDDDNIFRFSSIPLLFQPEIRFSVPLDVSNLKRAYSKHYSLVHSHSPGPMGLLAWQVAKLHRLPHIHTFHMYIPEYGHYIFDGKVLSKDALDELSQWWGQRSDVIIAPSMKIYNWLKRIGVTKEMHVIPSGIDRESFSEGQTNARYLIEHGFVNEDDFVLLFVGRVAHEKAIGKIFTYLSHLPESKRVGLKCVVVGGGPELPEFKIMASKAGLDGVVVFTDYIPVPDVKHAYASADVFGFVSTSETQGLVVTEAMAAGLPLLISSDDAYTGMLEDGENGYVSDSVDSFNKGLLALMGDQHKRRQFSAKSIELSKRFDIGFTIESLLTLYENVQDEYRVLNGPPRFASEVVNQYRQYMHDSMSEIRARLKKYVQT</sequence>
<dbReference type="GO" id="GO:0016757">
    <property type="term" value="F:glycosyltransferase activity"/>
    <property type="evidence" value="ECO:0007669"/>
    <property type="project" value="InterPro"/>
</dbReference>
<dbReference type="Pfam" id="PF13439">
    <property type="entry name" value="Glyco_transf_4"/>
    <property type="match status" value="1"/>
</dbReference>
<dbReference type="SUPFAM" id="SSF53756">
    <property type="entry name" value="UDP-Glycosyltransferase/glycogen phosphorylase"/>
    <property type="match status" value="1"/>
</dbReference>
<dbReference type="Gene3D" id="3.40.50.2000">
    <property type="entry name" value="Glycogen Phosphorylase B"/>
    <property type="match status" value="2"/>
</dbReference>
<gene>
    <name evidence="3" type="ORF">COX05_01665</name>
</gene>
<dbReference type="Proteomes" id="UP000228495">
    <property type="component" value="Unassembled WGS sequence"/>
</dbReference>
<evidence type="ECO:0000313" key="3">
    <source>
        <dbReference type="EMBL" id="PIP56707.1"/>
    </source>
</evidence>
<evidence type="ECO:0008006" key="5">
    <source>
        <dbReference type="Google" id="ProtNLM"/>
    </source>
</evidence>
<feature type="domain" description="Glycosyltransferase subfamily 4-like N-terminal" evidence="2">
    <location>
        <begin position="18"/>
        <end position="185"/>
    </location>
</feature>
<feature type="domain" description="Glycosyl transferase family 1" evidence="1">
    <location>
        <begin position="203"/>
        <end position="359"/>
    </location>
</feature>
<dbReference type="EMBL" id="PCSU01000023">
    <property type="protein sequence ID" value="PIP56707.1"/>
    <property type="molecule type" value="Genomic_DNA"/>
</dbReference>
<dbReference type="PANTHER" id="PTHR45947">
    <property type="entry name" value="SULFOQUINOVOSYL TRANSFERASE SQD2"/>
    <property type="match status" value="1"/>
</dbReference>
<dbReference type="PANTHER" id="PTHR45947:SF3">
    <property type="entry name" value="SULFOQUINOVOSYL TRANSFERASE SQD2"/>
    <property type="match status" value="1"/>
</dbReference>
<comment type="caution">
    <text evidence="3">The sequence shown here is derived from an EMBL/GenBank/DDBJ whole genome shotgun (WGS) entry which is preliminary data.</text>
</comment>
<proteinExistence type="predicted"/>
<organism evidence="3 4">
    <name type="scientific">candidate division WWE3 bacterium CG22_combo_CG10-13_8_21_14_all_39_12</name>
    <dbReference type="NCBI Taxonomy" id="1975094"/>
    <lineage>
        <taxon>Bacteria</taxon>
        <taxon>Katanobacteria</taxon>
    </lineage>
</organism>
<reference evidence="3 4" key="1">
    <citation type="submission" date="2017-09" db="EMBL/GenBank/DDBJ databases">
        <title>Depth-based differentiation of microbial function through sediment-hosted aquifers and enrichment of novel symbionts in the deep terrestrial subsurface.</title>
        <authorList>
            <person name="Probst A.J."/>
            <person name="Ladd B."/>
            <person name="Jarett J.K."/>
            <person name="Geller-Mcgrath D.E."/>
            <person name="Sieber C.M."/>
            <person name="Emerson J.B."/>
            <person name="Anantharaman K."/>
            <person name="Thomas B.C."/>
            <person name="Malmstrom R."/>
            <person name="Stieglmeier M."/>
            <person name="Klingl A."/>
            <person name="Woyke T."/>
            <person name="Ryan C.M."/>
            <person name="Banfield J.F."/>
        </authorList>
    </citation>
    <scope>NUCLEOTIDE SEQUENCE [LARGE SCALE GENOMIC DNA]</scope>
    <source>
        <strain evidence="3">CG22_combo_CG10-13_8_21_14_all_39_12</strain>
    </source>
</reference>
<dbReference type="InterPro" id="IPR050194">
    <property type="entry name" value="Glycosyltransferase_grp1"/>
</dbReference>
<name>A0A2H0BGA4_UNCKA</name>
<protein>
    <recommendedName>
        <fullName evidence="5">Glycosyl transferase family 1</fullName>
    </recommendedName>
</protein>
<evidence type="ECO:0000259" key="1">
    <source>
        <dbReference type="Pfam" id="PF00534"/>
    </source>
</evidence>